<evidence type="ECO:0000256" key="1">
    <source>
        <dbReference type="ARBA" id="ARBA00022428"/>
    </source>
</evidence>
<keyword evidence="9" id="KW-1185">Reference proteome</keyword>
<dbReference type="GO" id="GO:0009234">
    <property type="term" value="P:menaquinone biosynthetic process"/>
    <property type="evidence" value="ECO:0007669"/>
    <property type="project" value="UniProtKB-KW"/>
</dbReference>
<dbReference type="Gene3D" id="3.30.300.30">
    <property type="match status" value="1"/>
</dbReference>
<dbReference type="InterPro" id="IPR020845">
    <property type="entry name" value="AMP-binding_CS"/>
</dbReference>
<gene>
    <name evidence="8" type="ORF">SAMN04488133_2131</name>
</gene>
<evidence type="ECO:0000256" key="5">
    <source>
        <dbReference type="SAM" id="MobiDB-lite"/>
    </source>
</evidence>
<keyword evidence="2 8" id="KW-0436">Ligase</keyword>
<dbReference type="PANTHER" id="PTHR43767:SF1">
    <property type="entry name" value="NONRIBOSOMAL PEPTIDE SYNTHASE PES1 (EUROFUNG)-RELATED"/>
    <property type="match status" value="1"/>
</dbReference>
<evidence type="ECO:0000313" key="8">
    <source>
        <dbReference type="EMBL" id="SEG38728.1"/>
    </source>
</evidence>
<dbReference type="AlphaFoldDB" id="A0A1H5ZQF1"/>
<feature type="region of interest" description="Disordered" evidence="5">
    <location>
        <begin position="550"/>
        <end position="699"/>
    </location>
</feature>
<evidence type="ECO:0000256" key="4">
    <source>
        <dbReference type="ARBA" id="ARBA00022840"/>
    </source>
</evidence>
<feature type="domain" description="AMP-dependent synthetase/ligase" evidence="6">
    <location>
        <begin position="7"/>
        <end position="415"/>
    </location>
</feature>
<dbReference type="InterPro" id="IPR000873">
    <property type="entry name" value="AMP-dep_synth/lig_dom"/>
</dbReference>
<feature type="region of interest" description="Disordered" evidence="5">
    <location>
        <begin position="121"/>
        <end position="176"/>
    </location>
</feature>
<dbReference type="InterPro" id="IPR010192">
    <property type="entry name" value="MenE"/>
</dbReference>
<dbReference type="RefSeq" id="WP_103991816.1">
    <property type="nucleotide sequence ID" value="NZ_FNVN01000002.1"/>
</dbReference>
<evidence type="ECO:0000313" key="9">
    <source>
        <dbReference type="Proteomes" id="UP000236740"/>
    </source>
</evidence>
<dbReference type="GO" id="GO:0008756">
    <property type="term" value="F:o-succinylbenzoate-CoA ligase activity"/>
    <property type="evidence" value="ECO:0007669"/>
    <property type="project" value="InterPro"/>
</dbReference>
<keyword evidence="1" id="KW-0474">Menaquinone biosynthesis</keyword>
<dbReference type="Proteomes" id="UP000236740">
    <property type="component" value="Unassembled WGS sequence"/>
</dbReference>
<dbReference type="Gene3D" id="3.40.50.12780">
    <property type="entry name" value="N-terminal domain of ligase-like"/>
    <property type="match status" value="1"/>
</dbReference>
<dbReference type="InterPro" id="IPR042099">
    <property type="entry name" value="ANL_N_sf"/>
</dbReference>
<dbReference type="InterPro" id="IPR045851">
    <property type="entry name" value="AMP-bd_C_sf"/>
</dbReference>
<evidence type="ECO:0000256" key="3">
    <source>
        <dbReference type="ARBA" id="ARBA00022741"/>
    </source>
</evidence>
<dbReference type="EMBL" id="FNVN01000002">
    <property type="protein sequence ID" value="SEG38728.1"/>
    <property type="molecule type" value="Genomic_DNA"/>
</dbReference>
<organism evidence="8 9">
    <name type="scientific">Halobellus limi</name>
    <dbReference type="NCBI Taxonomy" id="699433"/>
    <lineage>
        <taxon>Archaea</taxon>
        <taxon>Methanobacteriati</taxon>
        <taxon>Methanobacteriota</taxon>
        <taxon>Stenosarchaea group</taxon>
        <taxon>Halobacteria</taxon>
        <taxon>Halobacteriales</taxon>
        <taxon>Haloferacaceae</taxon>
        <taxon>Halobellus</taxon>
    </lineage>
</organism>
<accession>A0A1H5ZQF1</accession>
<dbReference type="InterPro" id="IPR025110">
    <property type="entry name" value="AMP-bd_C"/>
</dbReference>
<evidence type="ECO:0000256" key="2">
    <source>
        <dbReference type="ARBA" id="ARBA00022598"/>
    </source>
</evidence>
<evidence type="ECO:0000259" key="6">
    <source>
        <dbReference type="Pfam" id="PF00501"/>
    </source>
</evidence>
<sequence length="699" mass="72388">MRDWLSHRAQIDPDGEALVVAATGDVYTFGNLDTLVDDLAGRLAAAGVEPGTHLGAVLDARLEYVCLVHAAMRLGVTLVPMGESLTARELAGQIDTADVSTVVCSGETEATVVDAVVRAAGGGETGNAGSDATNAGSETERAANDAANDGTAAESTEPGDDGEGDHGEGNTASDSEMARVLTVDEPRTEIAAPLSGVVAESVSPAEWSLDDRQLVLFTSGTTGDPKAVQLTTGNLLASAVASVFRLGFDPDDRWLVTLSLHHMGGIAPILRMPLYGMTVVFREGFDAGAAADDLERYEATAVSLVPTMLRRMLDRRGTLSESLRVVLLGGAPAPTDLIERCRNYSVPVYPTYGMTETASQIATARPREAFANPGTVGRPLFLTRVTVVDEEGTPLPSGESGELVVDGPTVTPGYYGDADANADSFGPFGLHTGDAGVRDDSGALTVLNRVDDRIVTGGENVDPGEVVDVLRSHPDVREAAVVGVPDAQWGERVSAMVVPEEDAIDRADLIEFARERLAGFKLPKTLAVSESLPRTVSGTVDRDAVREALSDAGKRSDELDDGAQRAPAETTESRSGGAEDDAVDSGVADSGDRTDDTAEVSDPVDSDDSARNERGEGDDAEADRSEDSERGESGGGGEAGDQSGGGGEAGDQSDGGDEAGDQSGGDEERDAEDVGESAPDIGSDDEAADEPGSEPDEEI</sequence>
<evidence type="ECO:0000259" key="7">
    <source>
        <dbReference type="Pfam" id="PF13193"/>
    </source>
</evidence>
<dbReference type="PANTHER" id="PTHR43767">
    <property type="entry name" value="LONG-CHAIN-FATTY-ACID--COA LIGASE"/>
    <property type="match status" value="1"/>
</dbReference>
<feature type="compositionally biased region" description="Low complexity" evidence="5">
    <location>
        <begin position="144"/>
        <end position="153"/>
    </location>
</feature>
<dbReference type="SUPFAM" id="SSF56801">
    <property type="entry name" value="Acetyl-CoA synthetase-like"/>
    <property type="match status" value="1"/>
</dbReference>
<dbReference type="GO" id="GO:0005524">
    <property type="term" value="F:ATP binding"/>
    <property type="evidence" value="ECO:0007669"/>
    <property type="project" value="UniProtKB-KW"/>
</dbReference>
<dbReference type="PROSITE" id="PS00455">
    <property type="entry name" value="AMP_BINDING"/>
    <property type="match status" value="1"/>
</dbReference>
<name>A0A1H5ZQF1_9EURY</name>
<reference evidence="8 9" key="1">
    <citation type="submission" date="2016-10" db="EMBL/GenBank/DDBJ databases">
        <authorList>
            <person name="de Groot N.N."/>
        </authorList>
    </citation>
    <scope>NUCLEOTIDE SEQUENCE [LARGE SCALE GENOMIC DNA]</scope>
    <source>
        <strain evidence="8 9">CGMCC 1.10331</strain>
    </source>
</reference>
<feature type="compositionally biased region" description="Polar residues" evidence="5">
    <location>
        <begin position="127"/>
        <end position="137"/>
    </location>
</feature>
<dbReference type="NCBIfam" id="TIGR01923">
    <property type="entry name" value="menE"/>
    <property type="match status" value="1"/>
</dbReference>
<keyword evidence="3" id="KW-0547">Nucleotide-binding</keyword>
<feature type="compositionally biased region" description="Basic and acidic residues" evidence="5">
    <location>
        <begin position="608"/>
        <end position="632"/>
    </location>
</feature>
<feature type="compositionally biased region" description="Acidic residues" evidence="5">
    <location>
        <begin position="654"/>
        <end position="675"/>
    </location>
</feature>
<feature type="compositionally biased region" description="Acidic residues" evidence="5">
    <location>
        <begin position="682"/>
        <end position="699"/>
    </location>
</feature>
<dbReference type="Pfam" id="PF13193">
    <property type="entry name" value="AMP-binding_C"/>
    <property type="match status" value="1"/>
</dbReference>
<protein>
    <submittedName>
        <fullName evidence="8">O-succinylbenzoic acid--CoA ligase</fullName>
    </submittedName>
</protein>
<feature type="compositionally biased region" description="Acidic residues" evidence="5">
    <location>
        <begin position="597"/>
        <end position="607"/>
    </location>
</feature>
<dbReference type="Pfam" id="PF00501">
    <property type="entry name" value="AMP-binding"/>
    <property type="match status" value="1"/>
</dbReference>
<feature type="compositionally biased region" description="Gly residues" evidence="5">
    <location>
        <begin position="633"/>
        <end position="649"/>
    </location>
</feature>
<proteinExistence type="predicted"/>
<feature type="domain" description="AMP-binding enzyme C-terminal" evidence="7">
    <location>
        <begin position="468"/>
        <end position="538"/>
    </location>
</feature>
<keyword evidence="4" id="KW-0067">ATP-binding</keyword>
<dbReference type="InterPro" id="IPR050237">
    <property type="entry name" value="ATP-dep_AMP-bd_enzyme"/>
</dbReference>